<sequence length="330" mass="37850">MKIDDIIRKYIEIPGISLKRSNYSAELLLNGKEGKGSMTFFPLFPGITVAYIFVNSPTWTAPNFCGNGSVEKGPLLVNYCVTGRCEMILNNENFVYVKDGEISLTERFAQKQYVYPRRIYEGMEFFVDIDTLTEQSTWVQKEFAIDFHRIVDRFCPEGGTYISSVLPEGEEILTKLWGLFDIPVPYSISQMKIYTLALFSLLQNINDIPPSQACTFFTETQVDIAKRVERIITSDLRQHHPAWELAAQFSVSETSLKNYFRGVFGQNISIYLREVRMKKAAELLTSTRLSVAEIAELVGYMNQSKFASVFKKQFGLSPLEYRRSKNLENR</sequence>
<dbReference type="Gene3D" id="1.10.10.60">
    <property type="entry name" value="Homeodomain-like"/>
    <property type="match status" value="1"/>
</dbReference>
<dbReference type="GO" id="GO:0003700">
    <property type="term" value="F:DNA-binding transcription factor activity"/>
    <property type="evidence" value="ECO:0007669"/>
    <property type="project" value="InterPro"/>
</dbReference>
<dbReference type="PANTHER" id="PTHR47893:SF1">
    <property type="entry name" value="REGULATORY PROTEIN PCHR"/>
    <property type="match status" value="1"/>
</dbReference>
<dbReference type="PATRIC" id="fig|1203606.4.peg.1734"/>
<dbReference type="SMART" id="SM00342">
    <property type="entry name" value="HTH_ARAC"/>
    <property type="match status" value="1"/>
</dbReference>
<dbReference type="EMBL" id="AQOB01000004">
    <property type="protein sequence ID" value="EOQ38742.1"/>
    <property type="molecule type" value="Genomic_DNA"/>
</dbReference>
<organism evidence="5 6">
    <name type="scientific">Butyricicoccus pullicaecorum 1.2</name>
    <dbReference type="NCBI Taxonomy" id="1203606"/>
    <lineage>
        <taxon>Bacteria</taxon>
        <taxon>Bacillati</taxon>
        <taxon>Bacillota</taxon>
        <taxon>Clostridia</taxon>
        <taxon>Eubacteriales</taxon>
        <taxon>Butyricicoccaceae</taxon>
        <taxon>Butyricicoccus</taxon>
    </lineage>
</organism>
<dbReference type="InterPro" id="IPR020449">
    <property type="entry name" value="Tscrpt_reg_AraC-type_HTH"/>
</dbReference>
<protein>
    <recommendedName>
        <fullName evidence="4">HTH araC/xylS-type domain-containing protein</fullName>
    </recommendedName>
</protein>
<keyword evidence="2" id="KW-0238">DNA-binding</keyword>
<dbReference type="SUPFAM" id="SSF46689">
    <property type="entry name" value="Homeodomain-like"/>
    <property type="match status" value="1"/>
</dbReference>
<dbReference type="HOGENOM" id="CLU_052345_0_0_9"/>
<dbReference type="Pfam" id="PF12833">
    <property type="entry name" value="HTH_18"/>
    <property type="match status" value="1"/>
</dbReference>
<dbReference type="PRINTS" id="PR00032">
    <property type="entry name" value="HTHARAC"/>
</dbReference>
<dbReference type="InterPro" id="IPR018060">
    <property type="entry name" value="HTH_AraC"/>
</dbReference>
<evidence type="ECO:0000256" key="3">
    <source>
        <dbReference type="ARBA" id="ARBA00023163"/>
    </source>
</evidence>
<gene>
    <name evidence="5" type="ORF">HMPREF1526_01783</name>
</gene>
<dbReference type="eggNOG" id="COG2207">
    <property type="taxonomic scope" value="Bacteria"/>
</dbReference>
<dbReference type="PROSITE" id="PS01124">
    <property type="entry name" value="HTH_ARAC_FAMILY_2"/>
    <property type="match status" value="1"/>
</dbReference>
<dbReference type="Proteomes" id="UP000013981">
    <property type="component" value="Unassembled WGS sequence"/>
</dbReference>
<proteinExistence type="predicted"/>
<dbReference type="InterPro" id="IPR053142">
    <property type="entry name" value="PchR_regulatory_protein"/>
</dbReference>
<evidence type="ECO:0000313" key="5">
    <source>
        <dbReference type="EMBL" id="EOQ38742.1"/>
    </source>
</evidence>
<evidence type="ECO:0000313" key="6">
    <source>
        <dbReference type="Proteomes" id="UP000013981"/>
    </source>
</evidence>
<keyword evidence="6" id="KW-1185">Reference proteome</keyword>
<name>R8W6F4_9FIRM</name>
<dbReference type="GO" id="GO:0043565">
    <property type="term" value="F:sequence-specific DNA binding"/>
    <property type="evidence" value="ECO:0007669"/>
    <property type="project" value="InterPro"/>
</dbReference>
<dbReference type="PANTHER" id="PTHR47893">
    <property type="entry name" value="REGULATORY PROTEIN PCHR"/>
    <property type="match status" value="1"/>
</dbReference>
<dbReference type="InterPro" id="IPR018062">
    <property type="entry name" value="HTH_AraC-typ_CS"/>
</dbReference>
<keyword evidence="1" id="KW-0805">Transcription regulation</keyword>
<feature type="domain" description="HTH araC/xylS-type" evidence="4">
    <location>
        <begin position="226"/>
        <end position="324"/>
    </location>
</feature>
<dbReference type="PROSITE" id="PS00041">
    <property type="entry name" value="HTH_ARAC_FAMILY_1"/>
    <property type="match status" value="1"/>
</dbReference>
<dbReference type="RefSeq" id="WP_016147919.1">
    <property type="nucleotide sequence ID" value="NZ_KB976103.1"/>
</dbReference>
<accession>R8W6F4</accession>
<evidence type="ECO:0000259" key="4">
    <source>
        <dbReference type="PROSITE" id="PS01124"/>
    </source>
</evidence>
<reference evidence="5 6" key="1">
    <citation type="submission" date="2013-01" db="EMBL/GenBank/DDBJ databases">
        <title>The Genome Sequence of Butyricicoccus pullicaecorum 1.2.</title>
        <authorList>
            <consortium name="The Broad Institute Genome Sequencing Platform"/>
            <person name="Earl A."/>
            <person name="Ward D."/>
            <person name="Feldgarden M."/>
            <person name="Gevers D."/>
            <person name="Van Immerseel F."/>
            <person name="Eeckhaut V."/>
            <person name="Walker B."/>
            <person name="Young S.K."/>
            <person name="Zeng Q."/>
            <person name="Gargeya S."/>
            <person name="Fitzgerald M."/>
            <person name="Haas B."/>
            <person name="Abouelleil A."/>
            <person name="Alvarado L."/>
            <person name="Arachchi H.M."/>
            <person name="Berlin A.M."/>
            <person name="Chapman S.B."/>
            <person name="Dewar J."/>
            <person name="Goldberg J."/>
            <person name="Griggs A."/>
            <person name="Gujja S."/>
            <person name="Hansen M."/>
            <person name="Howarth C."/>
            <person name="Imamovic A."/>
            <person name="Larimer J."/>
            <person name="McCowan C."/>
            <person name="Murphy C."/>
            <person name="Neiman D."/>
            <person name="Pearson M."/>
            <person name="Priest M."/>
            <person name="Roberts A."/>
            <person name="Saif S."/>
            <person name="Shea T."/>
            <person name="Sisk P."/>
            <person name="Sykes S."/>
            <person name="Wortman J."/>
            <person name="Nusbaum C."/>
            <person name="Birren B."/>
        </authorList>
    </citation>
    <scope>NUCLEOTIDE SEQUENCE [LARGE SCALE GENOMIC DNA]</scope>
    <source>
        <strain evidence="5 6">1.2</strain>
    </source>
</reference>
<evidence type="ECO:0000256" key="1">
    <source>
        <dbReference type="ARBA" id="ARBA00023015"/>
    </source>
</evidence>
<dbReference type="AlphaFoldDB" id="R8W6F4"/>
<keyword evidence="3" id="KW-0804">Transcription</keyword>
<evidence type="ECO:0000256" key="2">
    <source>
        <dbReference type="ARBA" id="ARBA00023125"/>
    </source>
</evidence>
<dbReference type="InterPro" id="IPR009057">
    <property type="entry name" value="Homeodomain-like_sf"/>
</dbReference>
<dbReference type="OrthoDB" id="9772607at2"/>
<comment type="caution">
    <text evidence="5">The sequence shown here is derived from an EMBL/GenBank/DDBJ whole genome shotgun (WGS) entry which is preliminary data.</text>
</comment>